<dbReference type="NCBIfam" id="NF033587">
    <property type="entry name" value="transpos_IS6"/>
    <property type="match status" value="1"/>
</dbReference>
<dbReference type="SUPFAM" id="SSF53098">
    <property type="entry name" value="Ribonuclease H-like"/>
    <property type="match status" value="1"/>
</dbReference>
<comment type="caution">
    <text evidence="6">The sequence shown here is derived from an EMBL/GenBank/DDBJ whole genome shotgun (WGS) entry which is preliminary data.</text>
</comment>
<keyword evidence="3" id="KW-0238">DNA-binding</keyword>
<dbReference type="GO" id="GO:0003677">
    <property type="term" value="F:DNA binding"/>
    <property type="evidence" value="ECO:0007669"/>
    <property type="project" value="UniProtKB-KW"/>
</dbReference>
<dbReference type="GO" id="GO:0032196">
    <property type="term" value="P:transposition"/>
    <property type="evidence" value="ECO:0007669"/>
    <property type="project" value="UniProtKB-KW"/>
</dbReference>
<dbReference type="EMBL" id="VANS01000005">
    <property type="protein sequence ID" value="TMM50731.1"/>
    <property type="molecule type" value="Genomic_DNA"/>
</dbReference>
<dbReference type="AlphaFoldDB" id="A0A5S3PAU8"/>
<sequence length="235" mass="28415">MTKRSAFRYFKTSPEIIRLAVMLYVRFPLSLRNVDDLLHERGIDVSHETIRFWWNKFGPMFAAEIRRKRVQKMRCYSNWRWHLDEVFVRINGQTHYLWRAVDHEGEVLESYVTKRRDRKAALKFLRKSMKRYGNPEVIVTDKLRSYGAAMKVIGNSSRQETGRWQNNRAENSHLPFRRRERAMLRFRQMRCLQKFAAVHAFVCNHFNQERHLYTRDDFKLNRAAALAEWRQLCSA</sequence>
<evidence type="ECO:0000256" key="2">
    <source>
        <dbReference type="ARBA" id="ARBA00022578"/>
    </source>
</evidence>
<dbReference type="GO" id="GO:0006310">
    <property type="term" value="P:DNA recombination"/>
    <property type="evidence" value="ECO:0007669"/>
    <property type="project" value="UniProtKB-KW"/>
</dbReference>
<accession>A0A5S3PAU8</accession>
<evidence type="ECO:0000256" key="3">
    <source>
        <dbReference type="ARBA" id="ARBA00023125"/>
    </source>
</evidence>
<dbReference type="PANTHER" id="PTHR35528">
    <property type="entry name" value="BLL1675 PROTEIN"/>
    <property type="match status" value="1"/>
</dbReference>
<name>A0A5S3PAU8_9RHOB</name>
<evidence type="ECO:0000313" key="6">
    <source>
        <dbReference type="EMBL" id="TMM50731.1"/>
    </source>
</evidence>
<dbReference type="InterPro" id="IPR052183">
    <property type="entry name" value="IS_Transposase"/>
</dbReference>
<dbReference type="InterPro" id="IPR036397">
    <property type="entry name" value="RNaseH_sf"/>
</dbReference>
<dbReference type="InterPro" id="IPR012337">
    <property type="entry name" value="RNaseH-like_sf"/>
</dbReference>
<evidence type="ECO:0000256" key="1">
    <source>
        <dbReference type="ARBA" id="ARBA00002286"/>
    </source>
</evidence>
<keyword evidence="7" id="KW-1185">Reference proteome</keyword>
<dbReference type="RefSeq" id="WP_138663303.1">
    <property type="nucleotide sequence ID" value="NZ_VANS01000005.1"/>
</dbReference>
<gene>
    <name evidence="6" type="ORF">FDT80_15825</name>
</gene>
<keyword evidence="2" id="KW-0815">Transposition</keyword>
<proteinExistence type="predicted"/>
<dbReference type="Proteomes" id="UP000309550">
    <property type="component" value="Unassembled WGS sequence"/>
</dbReference>
<evidence type="ECO:0000313" key="7">
    <source>
        <dbReference type="Proteomes" id="UP000309550"/>
    </source>
</evidence>
<protein>
    <submittedName>
        <fullName evidence="6">IS6 family transposase</fullName>
    </submittedName>
</protein>
<comment type="function">
    <text evidence="1">Involved in the transposition of the insertion sequence.</text>
</comment>
<evidence type="ECO:0000256" key="4">
    <source>
        <dbReference type="ARBA" id="ARBA00023172"/>
    </source>
</evidence>
<dbReference type="InterPro" id="IPR047930">
    <property type="entry name" value="Transpos_IS6"/>
</dbReference>
<dbReference type="InterPro" id="IPR032874">
    <property type="entry name" value="DDE_dom"/>
</dbReference>
<feature type="non-terminal residue" evidence="6">
    <location>
        <position position="235"/>
    </location>
</feature>
<dbReference type="Pfam" id="PF13610">
    <property type="entry name" value="DDE_Tnp_IS240"/>
    <property type="match status" value="1"/>
</dbReference>
<organism evidence="6 7">
    <name type="scientific">Sulfitobacter sabulilitoris</name>
    <dbReference type="NCBI Taxonomy" id="2562655"/>
    <lineage>
        <taxon>Bacteria</taxon>
        <taxon>Pseudomonadati</taxon>
        <taxon>Pseudomonadota</taxon>
        <taxon>Alphaproteobacteria</taxon>
        <taxon>Rhodobacterales</taxon>
        <taxon>Roseobacteraceae</taxon>
        <taxon>Sulfitobacter</taxon>
    </lineage>
</organism>
<evidence type="ECO:0000259" key="5">
    <source>
        <dbReference type="Pfam" id="PF13610"/>
    </source>
</evidence>
<feature type="domain" description="DDE" evidence="5">
    <location>
        <begin position="78"/>
        <end position="207"/>
    </location>
</feature>
<reference evidence="6 7" key="1">
    <citation type="submission" date="2019-05" db="EMBL/GenBank/DDBJ databases">
        <title>Sulfitobacter sabulilitoris sp. nov., isolated from a marine sand.</title>
        <authorList>
            <person name="Yoon J.-H."/>
        </authorList>
    </citation>
    <scope>NUCLEOTIDE SEQUENCE [LARGE SCALE GENOMIC DNA]</scope>
    <source>
        <strain evidence="6 7">HSMS-29</strain>
    </source>
</reference>
<dbReference type="PANTHER" id="PTHR35528:SF3">
    <property type="entry name" value="BLL1675 PROTEIN"/>
    <property type="match status" value="1"/>
</dbReference>
<keyword evidence="4" id="KW-0233">DNA recombination</keyword>
<dbReference type="Gene3D" id="3.30.420.10">
    <property type="entry name" value="Ribonuclease H-like superfamily/Ribonuclease H"/>
    <property type="match status" value="1"/>
</dbReference>
<dbReference type="OrthoDB" id="4315389at2"/>